<dbReference type="AlphaFoldDB" id="C6XQQ3"/>
<evidence type="ECO:0000313" key="1">
    <source>
        <dbReference type="EMBL" id="ACT58659.1"/>
    </source>
</evidence>
<dbReference type="STRING" id="582402.Hbal_0965"/>
<organism evidence="1 2">
    <name type="scientific">Hirschia baltica (strain ATCC 49814 / DSM 5838 / IFAM 1418)</name>
    <dbReference type="NCBI Taxonomy" id="582402"/>
    <lineage>
        <taxon>Bacteria</taxon>
        <taxon>Pseudomonadati</taxon>
        <taxon>Pseudomonadota</taxon>
        <taxon>Alphaproteobacteria</taxon>
        <taxon>Hyphomonadales</taxon>
        <taxon>Hyphomonadaceae</taxon>
        <taxon>Hirschia</taxon>
    </lineage>
</organism>
<gene>
    <name evidence="1" type="ordered locus">Hbal_0965</name>
</gene>
<evidence type="ECO:0000313" key="2">
    <source>
        <dbReference type="Proteomes" id="UP000002745"/>
    </source>
</evidence>
<name>C6XQQ3_HIRBI</name>
<dbReference type="Proteomes" id="UP000002745">
    <property type="component" value="Chromosome"/>
</dbReference>
<dbReference type="HOGENOM" id="CLU_3271166_0_0_5"/>
<sequence length="41" mass="4825">MVLLHDKALNAQLYDFIAQCIEKKRRFVNEMAQNLARDPYG</sequence>
<dbReference type="KEGG" id="hba:Hbal_0965"/>
<proteinExistence type="predicted"/>
<protein>
    <submittedName>
        <fullName evidence="1">Uncharacterized protein</fullName>
    </submittedName>
</protein>
<reference evidence="2" key="1">
    <citation type="journal article" date="2011" name="J. Bacteriol.">
        <title>Genome sequences of eight morphologically diverse alphaproteobacteria.</title>
        <authorList>
            <consortium name="US DOE Joint Genome Institute"/>
            <person name="Brown P.J."/>
            <person name="Kysela D.T."/>
            <person name="Buechlein A."/>
            <person name="Hemmerich C."/>
            <person name="Brun Y.V."/>
        </authorList>
    </citation>
    <scope>NUCLEOTIDE SEQUENCE [LARGE SCALE GENOMIC DNA]</scope>
    <source>
        <strain evidence="2">ATCC 49814 / DSM 5838 / IFAM 1418</strain>
    </source>
</reference>
<keyword evidence="2" id="KW-1185">Reference proteome</keyword>
<accession>C6XQQ3</accession>
<dbReference type="EMBL" id="CP001678">
    <property type="protein sequence ID" value="ACT58659.1"/>
    <property type="molecule type" value="Genomic_DNA"/>
</dbReference>